<name>A0ABT0L6U2_9GAMM</name>
<proteinExistence type="inferred from homology"/>
<dbReference type="SUPFAM" id="SSF116734">
    <property type="entry name" value="DNA methylase specificity domain"/>
    <property type="match status" value="2"/>
</dbReference>
<protein>
    <submittedName>
        <fullName evidence="5">Restriction endonuclease subunit S</fullName>
        <ecNumber evidence="5">3.1.21.-</ecNumber>
    </submittedName>
</protein>
<comment type="similarity">
    <text evidence="1">Belongs to the type-I restriction system S methylase family.</text>
</comment>
<feature type="domain" description="Type I restriction modification DNA specificity" evidence="4">
    <location>
        <begin position="3"/>
        <end position="159"/>
    </location>
</feature>
<dbReference type="GO" id="GO:0016787">
    <property type="term" value="F:hydrolase activity"/>
    <property type="evidence" value="ECO:0007669"/>
    <property type="project" value="UniProtKB-KW"/>
</dbReference>
<dbReference type="RefSeq" id="WP_248938695.1">
    <property type="nucleotide sequence ID" value="NZ_JAKIKS010000005.1"/>
</dbReference>
<keyword evidence="5" id="KW-0255">Endonuclease</keyword>
<dbReference type="EC" id="3.1.21.-" evidence="5"/>
<dbReference type="InterPro" id="IPR000055">
    <property type="entry name" value="Restrct_endonuc_typeI_TRD"/>
</dbReference>
<evidence type="ECO:0000259" key="4">
    <source>
        <dbReference type="Pfam" id="PF01420"/>
    </source>
</evidence>
<dbReference type="Proteomes" id="UP001203423">
    <property type="component" value="Unassembled WGS sequence"/>
</dbReference>
<sequence>MMIDKQTVKFGDICKEVKLTTKDPIADGYERYIGLEHLDSGSLKIKRWGMIADDSPSFTRVFKKGQILFGKRRPYLKKAAIAEFDGICSGDIIVMEAKSNLTHKELLPHIIQSKVMWNWAIQNSSGSLSPRTKFFVLKELEITLPEKQQMSHCLEVIDKAQECFDGIDLLHADIYKIKTKLAYDRMLKGNWYRQIFMKPDEANIPKGWRLTTIGDVLIDTQYGLSEALEKAGEYPVLRMMNITNGYVDPNDMKYLSSDYGDAEKYTLNKGDLVFNRTNSMEWVGRTGIFELDDKYLFASYLIRLVVDESQVSPFYLNQYLNLPLVQYRLKAFATPGVSQANINPGSLKSLPILLPPIDEIADTDTLLRFFDENIKSVVSQKHDSMSVLENLKSEYFS</sequence>
<keyword evidence="6" id="KW-1185">Reference proteome</keyword>
<gene>
    <name evidence="5" type="ORF">L2764_02655</name>
</gene>
<keyword evidence="5" id="KW-0378">Hydrolase</keyword>
<keyword evidence="2" id="KW-0680">Restriction system</keyword>
<feature type="domain" description="Type I restriction modification DNA specificity" evidence="4">
    <location>
        <begin position="205"/>
        <end position="359"/>
    </location>
</feature>
<organism evidence="5 6">
    <name type="scientific">Shewanella surugensis</name>
    <dbReference type="NCBI Taxonomy" id="212020"/>
    <lineage>
        <taxon>Bacteria</taxon>
        <taxon>Pseudomonadati</taxon>
        <taxon>Pseudomonadota</taxon>
        <taxon>Gammaproteobacteria</taxon>
        <taxon>Alteromonadales</taxon>
        <taxon>Shewanellaceae</taxon>
        <taxon>Shewanella</taxon>
    </lineage>
</organism>
<reference evidence="5 6" key="1">
    <citation type="submission" date="2022-01" db="EMBL/GenBank/DDBJ databases">
        <title>Whole genome-based taxonomy of the Shewanellaceae.</title>
        <authorList>
            <person name="Martin-Rodriguez A.J."/>
        </authorList>
    </citation>
    <scope>NUCLEOTIDE SEQUENCE [LARGE SCALE GENOMIC DNA]</scope>
    <source>
        <strain evidence="5 6">DSM 17177</strain>
    </source>
</reference>
<dbReference type="EMBL" id="JAKIKS010000005">
    <property type="protein sequence ID" value="MCL1123408.1"/>
    <property type="molecule type" value="Genomic_DNA"/>
</dbReference>
<accession>A0ABT0L6U2</accession>
<dbReference type="PANTHER" id="PTHR43140:SF1">
    <property type="entry name" value="TYPE I RESTRICTION ENZYME ECOKI SPECIFICITY SUBUNIT"/>
    <property type="match status" value="1"/>
</dbReference>
<evidence type="ECO:0000313" key="5">
    <source>
        <dbReference type="EMBL" id="MCL1123408.1"/>
    </source>
</evidence>
<comment type="caution">
    <text evidence="5">The sequence shown here is derived from an EMBL/GenBank/DDBJ whole genome shotgun (WGS) entry which is preliminary data.</text>
</comment>
<keyword evidence="5" id="KW-0540">Nuclease</keyword>
<dbReference type="Pfam" id="PF01420">
    <property type="entry name" value="Methylase_S"/>
    <property type="match status" value="2"/>
</dbReference>
<evidence type="ECO:0000256" key="2">
    <source>
        <dbReference type="ARBA" id="ARBA00022747"/>
    </source>
</evidence>
<dbReference type="Gene3D" id="3.90.220.20">
    <property type="entry name" value="DNA methylase specificity domains"/>
    <property type="match status" value="2"/>
</dbReference>
<dbReference type="CDD" id="cd17524">
    <property type="entry name" value="RMtype1_S_EcoUTORF5051P-TRD2-CR2_like"/>
    <property type="match status" value="1"/>
</dbReference>
<dbReference type="InterPro" id="IPR044946">
    <property type="entry name" value="Restrct_endonuc_typeI_TRD_sf"/>
</dbReference>
<dbReference type="InterPro" id="IPR051212">
    <property type="entry name" value="Type-I_RE_S_subunit"/>
</dbReference>
<evidence type="ECO:0000256" key="1">
    <source>
        <dbReference type="ARBA" id="ARBA00010923"/>
    </source>
</evidence>
<evidence type="ECO:0000256" key="3">
    <source>
        <dbReference type="ARBA" id="ARBA00023125"/>
    </source>
</evidence>
<keyword evidence="3" id="KW-0238">DNA-binding</keyword>
<evidence type="ECO:0000313" key="6">
    <source>
        <dbReference type="Proteomes" id="UP001203423"/>
    </source>
</evidence>
<dbReference type="GO" id="GO:0004519">
    <property type="term" value="F:endonuclease activity"/>
    <property type="evidence" value="ECO:0007669"/>
    <property type="project" value="UniProtKB-KW"/>
</dbReference>
<dbReference type="PANTHER" id="PTHR43140">
    <property type="entry name" value="TYPE-1 RESTRICTION ENZYME ECOKI SPECIFICITY PROTEIN"/>
    <property type="match status" value="1"/>
</dbReference>